<dbReference type="EMBL" id="JAUCMX010000023">
    <property type="protein sequence ID" value="KAK3512547.1"/>
    <property type="molecule type" value="Genomic_DNA"/>
</dbReference>
<dbReference type="Proteomes" id="UP001274896">
    <property type="component" value="Unassembled WGS sequence"/>
</dbReference>
<comment type="caution">
    <text evidence="1">The sequence shown here is derived from an EMBL/GenBank/DDBJ whole genome shotgun (WGS) entry which is preliminary data.</text>
</comment>
<organism evidence="1 2">
    <name type="scientific">Hemibagrus guttatus</name>
    <dbReference type="NCBI Taxonomy" id="175788"/>
    <lineage>
        <taxon>Eukaryota</taxon>
        <taxon>Metazoa</taxon>
        <taxon>Chordata</taxon>
        <taxon>Craniata</taxon>
        <taxon>Vertebrata</taxon>
        <taxon>Euteleostomi</taxon>
        <taxon>Actinopterygii</taxon>
        <taxon>Neopterygii</taxon>
        <taxon>Teleostei</taxon>
        <taxon>Ostariophysi</taxon>
        <taxon>Siluriformes</taxon>
        <taxon>Bagridae</taxon>
        <taxon>Hemibagrus</taxon>
    </lineage>
</organism>
<protein>
    <submittedName>
        <fullName evidence="1">Uncharacterized protein</fullName>
    </submittedName>
</protein>
<keyword evidence="2" id="KW-1185">Reference proteome</keyword>
<gene>
    <name evidence="1" type="ORF">QTP70_015628</name>
</gene>
<name>A0AAE0Q2H8_9TELE</name>
<proteinExistence type="predicted"/>
<reference evidence="1" key="1">
    <citation type="submission" date="2023-06" db="EMBL/GenBank/DDBJ databases">
        <title>Male Hemibagrus guttatus genome.</title>
        <authorList>
            <person name="Bian C."/>
        </authorList>
    </citation>
    <scope>NUCLEOTIDE SEQUENCE</scope>
    <source>
        <strain evidence="1">Male_cb2023</strain>
        <tissue evidence="1">Muscle</tissue>
    </source>
</reference>
<evidence type="ECO:0000313" key="1">
    <source>
        <dbReference type="EMBL" id="KAK3512547.1"/>
    </source>
</evidence>
<sequence length="13" mass="1598">MINSTRRPIWARP</sequence>
<accession>A0AAE0Q2H8</accession>
<evidence type="ECO:0000313" key="2">
    <source>
        <dbReference type="Proteomes" id="UP001274896"/>
    </source>
</evidence>